<evidence type="ECO:0000259" key="9">
    <source>
        <dbReference type="Pfam" id="PF00905"/>
    </source>
</evidence>
<dbReference type="Pfam" id="PF00905">
    <property type="entry name" value="Transpeptidase"/>
    <property type="match status" value="1"/>
</dbReference>
<dbReference type="InterPro" id="IPR001460">
    <property type="entry name" value="PCN-bd_Tpept"/>
</dbReference>
<dbReference type="GO" id="GO:0008800">
    <property type="term" value="F:beta-lactamase activity"/>
    <property type="evidence" value="ECO:0007669"/>
    <property type="project" value="UniProtKB-UniRule"/>
</dbReference>
<dbReference type="InterPro" id="IPR012338">
    <property type="entry name" value="Beta-lactam/transpept-like"/>
</dbReference>
<evidence type="ECO:0000256" key="8">
    <source>
        <dbReference type="RuleBase" id="RU361140"/>
    </source>
</evidence>
<dbReference type="PROSITE" id="PS00337">
    <property type="entry name" value="BETA_LACTAMASE_D"/>
    <property type="match status" value="1"/>
</dbReference>
<evidence type="ECO:0000313" key="10">
    <source>
        <dbReference type="EMBL" id="MXQ52643.1"/>
    </source>
</evidence>
<evidence type="ECO:0000256" key="6">
    <source>
        <dbReference type="ARBA" id="ARBA00023251"/>
    </source>
</evidence>
<dbReference type="GO" id="GO:0071555">
    <property type="term" value="P:cell wall organization"/>
    <property type="evidence" value="ECO:0007669"/>
    <property type="project" value="TreeGrafter"/>
</dbReference>
<evidence type="ECO:0000256" key="2">
    <source>
        <dbReference type="ARBA" id="ARBA00007898"/>
    </source>
</evidence>
<dbReference type="Proteomes" id="UP000430692">
    <property type="component" value="Unassembled WGS sequence"/>
</dbReference>
<keyword evidence="6 8" id="KW-0046">Antibiotic resistance</keyword>
<evidence type="ECO:0000256" key="4">
    <source>
        <dbReference type="ARBA" id="ARBA00022729"/>
    </source>
</evidence>
<proteinExistence type="inferred from homology"/>
<feature type="active site" description="Acyl-ester intermediate" evidence="7">
    <location>
        <position position="84"/>
    </location>
</feature>
<evidence type="ECO:0000256" key="1">
    <source>
        <dbReference type="ARBA" id="ARBA00001526"/>
    </source>
</evidence>
<protein>
    <recommendedName>
        <fullName evidence="3 8">Beta-lactamase</fullName>
        <ecNumber evidence="3 8">3.5.2.6</ecNumber>
    </recommendedName>
</protein>
<feature type="domain" description="Penicillin-binding protein transpeptidase" evidence="9">
    <location>
        <begin position="56"/>
        <end position="278"/>
    </location>
</feature>
<reference evidence="10 11" key="1">
    <citation type="submission" date="2019-12" db="EMBL/GenBank/DDBJ databases">
        <title>Whole-genome analyses of novel actinobacteria.</title>
        <authorList>
            <person name="Sahin N."/>
            <person name="Saygin H."/>
        </authorList>
    </citation>
    <scope>NUCLEOTIDE SEQUENCE [LARGE SCALE GENOMIC DNA]</scope>
    <source>
        <strain evidence="10 11">KC615</strain>
    </source>
</reference>
<comment type="caution">
    <text evidence="10">The sequence shown here is derived from an EMBL/GenBank/DDBJ whole genome shotgun (WGS) entry which is preliminary data.</text>
</comment>
<dbReference type="NCBIfam" id="NF012161">
    <property type="entry name" value="bla_class_D_main"/>
    <property type="match status" value="1"/>
</dbReference>
<dbReference type="SUPFAM" id="SSF56601">
    <property type="entry name" value="beta-lactamase/transpeptidase-like"/>
    <property type="match status" value="1"/>
</dbReference>
<name>A0A6I4VNN4_9BACL</name>
<dbReference type="EMBL" id="WUUL01000001">
    <property type="protein sequence ID" value="MXQ52643.1"/>
    <property type="molecule type" value="Genomic_DNA"/>
</dbReference>
<keyword evidence="11" id="KW-1185">Reference proteome</keyword>
<dbReference type="GO" id="GO:0005886">
    <property type="term" value="C:plasma membrane"/>
    <property type="evidence" value="ECO:0007669"/>
    <property type="project" value="TreeGrafter"/>
</dbReference>
<dbReference type="InterPro" id="IPR002137">
    <property type="entry name" value="Beta-lactam_class-D_AS"/>
</dbReference>
<gene>
    <name evidence="10" type="primary">blaOXA</name>
    <name evidence="10" type="ORF">GSM42_02530</name>
</gene>
<dbReference type="EC" id="3.5.2.6" evidence="3 8"/>
<feature type="modified residue" description="N6-carboxylysine" evidence="7">
    <location>
        <position position="87"/>
    </location>
</feature>
<keyword evidence="4" id="KW-0732">Signal</keyword>
<dbReference type="RefSeq" id="WP_160799643.1">
    <property type="nucleotide sequence ID" value="NZ_WUUL01000001.1"/>
</dbReference>
<evidence type="ECO:0000313" key="11">
    <source>
        <dbReference type="Proteomes" id="UP000430692"/>
    </source>
</evidence>
<dbReference type="GO" id="GO:0046677">
    <property type="term" value="P:response to antibiotic"/>
    <property type="evidence" value="ECO:0007669"/>
    <property type="project" value="UniProtKB-UniRule"/>
</dbReference>
<keyword evidence="5 8" id="KW-0378">Hydrolase</keyword>
<accession>A0A6I4VNN4</accession>
<organism evidence="10 11">
    <name type="scientific">Shimazuella alba</name>
    <dbReference type="NCBI Taxonomy" id="2690964"/>
    <lineage>
        <taxon>Bacteria</taxon>
        <taxon>Bacillati</taxon>
        <taxon>Bacillota</taxon>
        <taxon>Bacilli</taxon>
        <taxon>Bacillales</taxon>
        <taxon>Thermoactinomycetaceae</taxon>
        <taxon>Shimazuella</taxon>
    </lineage>
</organism>
<evidence type="ECO:0000256" key="5">
    <source>
        <dbReference type="ARBA" id="ARBA00022801"/>
    </source>
</evidence>
<dbReference type="GO" id="GO:0008658">
    <property type="term" value="F:penicillin binding"/>
    <property type="evidence" value="ECO:0007669"/>
    <property type="project" value="InterPro"/>
</dbReference>
<comment type="similarity">
    <text evidence="2 8">Belongs to the class-D beta-lactamase family.</text>
</comment>
<dbReference type="GO" id="GO:0017001">
    <property type="term" value="P:antibiotic catabolic process"/>
    <property type="evidence" value="ECO:0007669"/>
    <property type="project" value="InterPro"/>
</dbReference>
<dbReference type="InterPro" id="IPR050515">
    <property type="entry name" value="Beta-lactam/transpept"/>
</dbReference>
<dbReference type="PANTHER" id="PTHR30627">
    <property type="entry name" value="PEPTIDOGLYCAN D,D-TRANSPEPTIDASE"/>
    <property type="match status" value="1"/>
</dbReference>
<comment type="catalytic activity">
    <reaction evidence="1 8">
        <text>a beta-lactam + H2O = a substituted beta-amino acid</text>
        <dbReference type="Rhea" id="RHEA:20401"/>
        <dbReference type="ChEBI" id="CHEBI:15377"/>
        <dbReference type="ChEBI" id="CHEBI:35627"/>
        <dbReference type="ChEBI" id="CHEBI:140347"/>
        <dbReference type="EC" id="3.5.2.6"/>
    </reaction>
</comment>
<sequence>MLVKKVAFSVAIASIAVGNWIGIIQQSEAKELSEHRNKKPHVQYEDLQNYFTGYDGTFVMYDTKQSQYTIYNKEKSTKRVSPNSTFKVPHALFGLQKGVLKDQNTTFKWDGTEYPIESWNQDQTLTMAIQNSTIWYFQRVAEQLGVAREQTYLNAISYGNRDISGGLTNFWLQSSLKISPFEQVEFLKRFTTYQLPFSKHNIDLVKEILVLEQKNGAMLSGKTGTGWENAVINGTPINGWFIGYVEKNGNTYIFATNIEASNYASSGKAKEITLNILKDKNIY</sequence>
<dbReference type="AlphaFoldDB" id="A0A6I4VNN4"/>
<evidence type="ECO:0000256" key="7">
    <source>
        <dbReference type="PIRSR" id="PIRSR602137-50"/>
    </source>
</evidence>
<dbReference type="PANTHER" id="PTHR30627:SF6">
    <property type="entry name" value="BETA-LACTAMASE YBXI-RELATED"/>
    <property type="match status" value="1"/>
</dbReference>
<dbReference type="Gene3D" id="3.40.710.10">
    <property type="entry name" value="DD-peptidase/beta-lactamase superfamily"/>
    <property type="match status" value="1"/>
</dbReference>
<evidence type="ECO:0000256" key="3">
    <source>
        <dbReference type="ARBA" id="ARBA00012865"/>
    </source>
</evidence>